<dbReference type="AlphaFoldDB" id="A0AAN7TFP4"/>
<protein>
    <recommendedName>
        <fullName evidence="6">Alcohol dehydrogenase iron-type/glycerol dehydrogenase GldA domain-containing protein</fullName>
    </recommendedName>
</protein>
<evidence type="ECO:0000256" key="1">
    <source>
        <dbReference type="ARBA" id="ARBA00023002"/>
    </source>
</evidence>
<dbReference type="Gene3D" id="3.40.50.1970">
    <property type="match status" value="1"/>
</dbReference>
<name>A0AAN7TFP4_9PEZI</name>
<evidence type="ECO:0000259" key="3">
    <source>
        <dbReference type="Pfam" id="PF25137"/>
    </source>
</evidence>
<dbReference type="InterPro" id="IPR039697">
    <property type="entry name" value="Alcohol_dehydrogenase_Fe"/>
</dbReference>
<organism evidence="4 5">
    <name type="scientific">Meristemomyces frigidus</name>
    <dbReference type="NCBI Taxonomy" id="1508187"/>
    <lineage>
        <taxon>Eukaryota</taxon>
        <taxon>Fungi</taxon>
        <taxon>Dikarya</taxon>
        <taxon>Ascomycota</taxon>
        <taxon>Pezizomycotina</taxon>
        <taxon>Dothideomycetes</taxon>
        <taxon>Dothideomycetidae</taxon>
        <taxon>Mycosphaerellales</taxon>
        <taxon>Teratosphaeriaceae</taxon>
        <taxon>Meristemomyces</taxon>
    </lineage>
</organism>
<dbReference type="Gene3D" id="1.20.1090.10">
    <property type="entry name" value="Dehydroquinate synthase-like - alpha domain"/>
    <property type="match status" value="1"/>
</dbReference>
<dbReference type="Pfam" id="PF25137">
    <property type="entry name" value="ADH_Fe_C"/>
    <property type="match status" value="1"/>
</dbReference>
<evidence type="ECO:0000259" key="2">
    <source>
        <dbReference type="Pfam" id="PF00465"/>
    </source>
</evidence>
<feature type="domain" description="Alcohol dehydrogenase iron-type/glycerol dehydrogenase GldA" evidence="2">
    <location>
        <begin position="27"/>
        <end position="192"/>
    </location>
</feature>
<feature type="domain" description="Fe-containing alcohol dehydrogenase-like C-terminal" evidence="3">
    <location>
        <begin position="205"/>
        <end position="405"/>
    </location>
</feature>
<evidence type="ECO:0000313" key="5">
    <source>
        <dbReference type="Proteomes" id="UP001310890"/>
    </source>
</evidence>
<proteinExistence type="predicted"/>
<dbReference type="InterPro" id="IPR001670">
    <property type="entry name" value="ADH_Fe/GldA"/>
</dbReference>
<dbReference type="GO" id="GO:0005739">
    <property type="term" value="C:mitochondrion"/>
    <property type="evidence" value="ECO:0007669"/>
    <property type="project" value="TreeGrafter"/>
</dbReference>
<gene>
    <name evidence="4" type="ORF">LTR62_004843</name>
</gene>
<dbReference type="InterPro" id="IPR056798">
    <property type="entry name" value="ADH_Fe_C"/>
</dbReference>
<dbReference type="PANTHER" id="PTHR11496:SF107">
    <property type="entry name" value="ALCOHOL DEHYDROGENASE, PUTATIVE (AFU_ORTHOLOGUE AFUA_1G06800)-RELATED"/>
    <property type="match status" value="1"/>
</dbReference>
<accession>A0AAN7TFP4</accession>
<sequence length="409" mass="43919">MEPEQYWRAFTSSGPNVSYGRPYPEACAKHVTETFRAHRVYIIASGSLARNTDHVRQLQTALGDKVVGVRKGMKPHTLWSEILEVTAEARAVQADLLITLGAGSLTDGAKIVVTALANNATIFSDLNNLHSGADWSRPRPDLHPPTVRIISIPTSLSGGEYSSLGGGTHDSTKQKHGFGPPTLGPSLVILDPDLTTTTPEKVWLASGFRAVDHCIETLCSLSPLKSAASDECAAQGLRLLVPGLLRTKAAPRDLVARLKCQRGVIEAMKCIFFFGVPMGASHGIGHQLGPLGVGHGETSCILLPAVCRFNLPVNAAQQEVVCGILWADADVREFFERAGLERKGALGTLLETVVRGLGLPGTLREVGVGGEEELEVVAENALGDRWVGTNPRPLTRREEVREILEMVRG</sequence>
<dbReference type="Pfam" id="PF00465">
    <property type="entry name" value="Fe-ADH"/>
    <property type="match status" value="1"/>
</dbReference>
<dbReference type="EMBL" id="JAVRRL010000038">
    <property type="protein sequence ID" value="KAK5111547.1"/>
    <property type="molecule type" value="Genomic_DNA"/>
</dbReference>
<evidence type="ECO:0008006" key="6">
    <source>
        <dbReference type="Google" id="ProtNLM"/>
    </source>
</evidence>
<dbReference type="GO" id="GO:0046872">
    <property type="term" value="F:metal ion binding"/>
    <property type="evidence" value="ECO:0007669"/>
    <property type="project" value="InterPro"/>
</dbReference>
<dbReference type="SUPFAM" id="SSF56796">
    <property type="entry name" value="Dehydroquinate synthase-like"/>
    <property type="match status" value="1"/>
</dbReference>
<comment type="caution">
    <text evidence="4">The sequence shown here is derived from an EMBL/GenBank/DDBJ whole genome shotgun (WGS) entry which is preliminary data.</text>
</comment>
<dbReference type="CDD" id="cd08192">
    <property type="entry name" value="MAR-like"/>
    <property type="match status" value="1"/>
</dbReference>
<keyword evidence="1" id="KW-0560">Oxidoreductase</keyword>
<dbReference type="GO" id="GO:0004022">
    <property type="term" value="F:alcohol dehydrogenase (NAD+) activity"/>
    <property type="evidence" value="ECO:0007669"/>
    <property type="project" value="TreeGrafter"/>
</dbReference>
<dbReference type="Proteomes" id="UP001310890">
    <property type="component" value="Unassembled WGS sequence"/>
</dbReference>
<dbReference type="PANTHER" id="PTHR11496">
    <property type="entry name" value="ALCOHOL DEHYDROGENASE"/>
    <property type="match status" value="1"/>
</dbReference>
<reference evidence="4" key="1">
    <citation type="submission" date="2023-08" db="EMBL/GenBank/DDBJ databases">
        <title>Black Yeasts Isolated from many extreme environments.</title>
        <authorList>
            <person name="Coleine C."/>
            <person name="Stajich J.E."/>
            <person name="Selbmann L."/>
        </authorList>
    </citation>
    <scope>NUCLEOTIDE SEQUENCE</scope>
    <source>
        <strain evidence="4">CCFEE 5401</strain>
    </source>
</reference>
<evidence type="ECO:0000313" key="4">
    <source>
        <dbReference type="EMBL" id="KAK5111547.1"/>
    </source>
</evidence>